<dbReference type="RefSeq" id="WP_109825274.1">
    <property type="nucleotide sequence ID" value="NZ_QGKL01000042.1"/>
</dbReference>
<dbReference type="Pfam" id="PF06940">
    <property type="entry name" value="DUF1287"/>
    <property type="match status" value="1"/>
</dbReference>
<gene>
    <name evidence="1" type="ORF">DKT75_17735</name>
</gene>
<reference evidence="1 2" key="1">
    <citation type="submission" date="2018-05" db="EMBL/GenBank/DDBJ databases">
        <title>Leucothrix arctica sp. nov., isolated from Arctic seawater.</title>
        <authorList>
            <person name="Choi A."/>
            <person name="Baek K."/>
        </authorList>
    </citation>
    <scope>NUCLEOTIDE SEQUENCE [LARGE SCALE GENOMIC DNA]</scope>
    <source>
        <strain evidence="1 2">IMCC9719</strain>
    </source>
</reference>
<keyword evidence="2" id="KW-1185">Reference proteome</keyword>
<dbReference type="PROSITE" id="PS51257">
    <property type="entry name" value="PROKAR_LIPOPROTEIN"/>
    <property type="match status" value="1"/>
</dbReference>
<dbReference type="Proteomes" id="UP000245506">
    <property type="component" value="Unassembled WGS sequence"/>
</dbReference>
<organism evidence="1 2">
    <name type="scientific">Leucothrix arctica</name>
    <dbReference type="NCBI Taxonomy" id="1481894"/>
    <lineage>
        <taxon>Bacteria</taxon>
        <taxon>Pseudomonadati</taxon>
        <taxon>Pseudomonadota</taxon>
        <taxon>Gammaproteobacteria</taxon>
        <taxon>Thiotrichales</taxon>
        <taxon>Thiotrichaceae</taxon>
        <taxon>Leucothrix</taxon>
    </lineage>
</organism>
<protein>
    <recommendedName>
        <fullName evidence="3">DUF1287 domain-containing protein</fullName>
    </recommendedName>
</protein>
<evidence type="ECO:0008006" key="3">
    <source>
        <dbReference type="Google" id="ProtNLM"/>
    </source>
</evidence>
<accession>A0A317C488</accession>
<sequence length="282" mass="32066">MKISPPIQQKLTVLSTLLSLVLTGCVGSSDKTETHVSEVLTIPPIDSTVTESPSLALLNKHQIYPLDTKEDPYSPIEKAPPIIVEVPLTFEEELAQAALSRTMHRVRYDGSYLKIAYPMGDVPPEIGVCTDVVIRAYRELGIDLQKNVHEDMRRNFSRYPSRKRWGLRKPDTNIDHRRVYNLQAFFERNGRSLEVTNNPKNYKPGDLVTWQLNPKMPHIGVVLEMTSDEDPDRHLIAHNIGNGPVIEDMLFDFKISGHYRYQPKQQLKQAKAQKNSTLGKSL</sequence>
<dbReference type="EMBL" id="QGKL01000042">
    <property type="protein sequence ID" value="PWQ93465.1"/>
    <property type="molecule type" value="Genomic_DNA"/>
</dbReference>
<proteinExistence type="predicted"/>
<dbReference type="AlphaFoldDB" id="A0A317C488"/>
<dbReference type="OrthoDB" id="114026at2"/>
<evidence type="ECO:0000313" key="1">
    <source>
        <dbReference type="EMBL" id="PWQ93465.1"/>
    </source>
</evidence>
<evidence type="ECO:0000313" key="2">
    <source>
        <dbReference type="Proteomes" id="UP000245506"/>
    </source>
</evidence>
<comment type="caution">
    <text evidence="1">The sequence shown here is derived from an EMBL/GenBank/DDBJ whole genome shotgun (WGS) entry which is preliminary data.</text>
</comment>
<name>A0A317C488_9GAMM</name>
<dbReference type="InterPro" id="IPR009706">
    <property type="entry name" value="DUF1287"/>
</dbReference>